<dbReference type="PROSITE" id="PS50931">
    <property type="entry name" value="HTH_LYSR"/>
    <property type="match status" value="1"/>
</dbReference>
<evidence type="ECO:0000256" key="4">
    <source>
        <dbReference type="ARBA" id="ARBA00023163"/>
    </source>
</evidence>
<evidence type="ECO:0000259" key="5">
    <source>
        <dbReference type="PROSITE" id="PS50931"/>
    </source>
</evidence>
<evidence type="ECO:0000313" key="7">
    <source>
        <dbReference type="Proteomes" id="UP001219862"/>
    </source>
</evidence>
<dbReference type="Gene3D" id="3.40.190.10">
    <property type="entry name" value="Periplasmic binding protein-like II"/>
    <property type="match status" value="2"/>
</dbReference>
<dbReference type="Pfam" id="PF00126">
    <property type="entry name" value="HTH_1"/>
    <property type="match status" value="1"/>
</dbReference>
<comment type="similarity">
    <text evidence="1">Belongs to the LysR transcriptional regulatory family.</text>
</comment>
<keyword evidence="4" id="KW-0804">Transcription</keyword>
<dbReference type="PRINTS" id="PR00039">
    <property type="entry name" value="HTHLYSR"/>
</dbReference>
<evidence type="ECO:0000256" key="3">
    <source>
        <dbReference type="ARBA" id="ARBA00023125"/>
    </source>
</evidence>
<dbReference type="Gene3D" id="1.10.10.10">
    <property type="entry name" value="Winged helix-like DNA-binding domain superfamily/Winged helix DNA-binding domain"/>
    <property type="match status" value="1"/>
</dbReference>
<keyword evidence="3" id="KW-0238">DNA-binding</keyword>
<organism evidence="6 7">
    <name type="scientific">Roseateles koreensis</name>
    <dbReference type="NCBI Taxonomy" id="2987526"/>
    <lineage>
        <taxon>Bacteria</taxon>
        <taxon>Pseudomonadati</taxon>
        <taxon>Pseudomonadota</taxon>
        <taxon>Betaproteobacteria</taxon>
        <taxon>Burkholderiales</taxon>
        <taxon>Sphaerotilaceae</taxon>
        <taxon>Roseateles</taxon>
    </lineage>
</organism>
<protein>
    <submittedName>
        <fullName evidence="6">LysR substrate-binding domain-containing protein</fullName>
    </submittedName>
</protein>
<dbReference type="Proteomes" id="UP001219862">
    <property type="component" value="Unassembled WGS sequence"/>
</dbReference>
<dbReference type="PANTHER" id="PTHR30346">
    <property type="entry name" value="TRANSCRIPTIONAL DUAL REGULATOR HCAR-RELATED"/>
    <property type="match status" value="1"/>
</dbReference>
<gene>
    <name evidence="6" type="ORF">PRZ01_18265</name>
</gene>
<dbReference type="SUPFAM" id="SSF53850">
    <property type="entry name" value="Periplasmic binding protein-like II"/>
    <property type="match status" value="1"/>
</dbReference>
<keyword evidence="2" id="KW-0805">Transcription regulation</keyword>
<dbReference type="Pfam" id="PF03466">
    <property type="entry name" value="LysR_substrate"/>
    <property type="match status" value="1"/>
</dbReference>
<dbReference type="InterPro" id="IPR005119">
    <property type="entry name" value="LysR_subst-bd"/>
</dbReference>
<dbReference type="EMBL" id="JAQQXS010000021">
    <property type="protein sequence ID" value="MDC8787138.1"/>
    <property type="molecule type" value="Genomic_DNA"/>
</dbReference>
<dbReference type="InterPro" id="IPR000847">
    <property type="entry name" value="LysR_HTH_N"/>
</dbReference>
<sequence>MSNPLKLRQLTYFVAVAEELSFRRAAERMFITQPPLSRQIKMLEDSLGVPLFDRDRRGVRLTEAGTRFLVDARALVKESEQVLTRFSSDQNTLQAELTLGITTVIDASLFAWVEVAFAQRFPGVRLTVKRQISSQSIRDLNRGHLDVAVIGLPSRAEDLTTTHLFDDRMVVCMASDHPAAKKRIVSIREFAQDKLFWFDRKLNPAYHDHCQKVFDRLGFKPERIPEPADHHVLLGLVASGQGVALVPQSLKSITRKGVSYTEIQEGDQLQISVGAAYREAEQSEMVLALVALLKERSAAP</sequence>
<reference evidence="6 7" key="1">
    <citation type="submission" date="2022-10" db="EMBL/GenBank/DDBJ databases">
        <title>paucibacter sp. hw8 Genome sequencing.</title>
        <authorList>
            <person name="Park S."/>
        </authorList>
    </citation>
    <scope>NUCLEOTIDE SEQUENCE [LARGE SCALE GENOMIC DNA]</scope>
    <source>
        <strain evidence="7">hw8</strain>
    </source>
</reference>
<comment type="caution">
    <text evidence="6">The sequence shown here is derived from an EMBL/GenBank/DDBJ whole genome shotgun (WGS) entry which is preliminary data.</text>
</comment>
<dbReference type="PANTHER" id="PTHR30346:SF28">
    <property type="entry name" value="HTH-TYPE TRANSCRIPTIONAL REGULATOR CYNR"/>
    <property type="match status" value="1"/>
</dbReference>
<dbReference type="InterPro" id="IPR036390">
    <property type="entry name" value="WH_DNA-bd_sf"/>
</dbReference>
<evidence type="ECO:0000313" key="6">
    <source>
        <dbReference type="EMBL" id="MDC8787138.1"/>
    </source>
</evidence>
<dbReference type="SUPFAM" id="SSF46785">
    <property type="entry name" value="Winged helix' DNA-binding domain"/>
    <property type="match status" value="1"/>
</dbReference>
<keyword evidence="7" id="KW-1185">Reference proteome</keyword>
<evidence type="ECO:0000256" key="1">
    <source>
        <dbReference type="ARBA" id="ARBA00009437"/>
    </source>
</evidence>
<accession>A0ABT5KW25</accession>
<dbReference type="CDD" id="cd08414">
    <property type="entry name" value="PBP2_LTTR_aromatics_like"/>
    <property type="match status" value="1"/>
</dbReference>
<dbReference type="RefSeq" id="WP_273598276.1">
    <property type="nucleotide sequence ID" value="NZ_JAQQXS010000021.1"/>
</dbReference>
<proteinExistence type="inferred from homology"/>
<feature type="domain" description="HTH lysR-type" evidence="5">
    <location>
        <begin position="5"/>
        <end position="62"/>
    </location>
</feature>
<dbReference type="InterPro" id="IPR036388">
    <property type="entry name" value="WH-like_DNA-bd_sf"/>
</dbReference>
<evidence type="ECO:0000256" key="2">
    <source>
        <dbReference type="ARBA" id="ARBA00023015"/>
    </source>
</evidence>
<name>A0ABT5KW25_9BURK</name>